<dbReference type="PANTHER" id="PTHR33420">
    <property type="entry name" value="FIMBRIAL SUBUNIT ELFA-RELATED"/>
    <property type="match status" value="1"/>
</dbReference>
<dbReference type="InterPro" id="IPR000259">
    <property type="entry name" value="Adhesion_dom_fimbrial"/>
</dbReference>
<dbReference type="InterPro" id="IPR008966">
    <property type="entry name" value="Adhesion_dom_sf"/>
</dbReference>
<keyword evidence="4" id="KW-1185">Reference proteome</keyword>
<sequence length="164" mass="17453">MKKLLLLMLVIVAAQAQADDINLQINGTITAGSCDVDAASKNKTVEMGQAVASDFSYGPWVPFELSVINCPANVTSVDAAFTGQLDTYVSTAYANTGTGRGVALQVADSKSMMYMLPGGDKVTEPVDAMTHGATFTMRARYVRTSSLFVPGTFESAVQVTFTYR</sequence>
<evidence type="ECO:0000313" key="4">
    <source>
        <dbReference type="Proteomes" id="UP000002069"/>
    </source>
</evidence>
<dbReference type="PANTHER" id="PTHR33420:SF27">
    <property type="entry name" value="PROTEIN FIMG"/>
    <property type="match status" value="1"/>
</dbReference>
<dbReference type="EMBL" id="FN543093">
    <property type="protein sequence ID" value="CBA29405.1"/>
    <property type="molecule type" value="Genomic_DNA"/>
</dbReference>
<dbReference type="GO" id="GO:0043709">
    <property type="term" value="P:cell adhesion involved in single-species biofilm formation"/>
    <property type="evidence" value="ECO:0007669"/>
    <property type="project" value="TreeGrafter"/>
</dbReference>
<dbReference type="Pfam" id="PF00419">
    <property type="entry name" value="Fimbrial"/>
    <property type="match status" value="1"/>
</dbReference>
<dbReference type="KEGG" id="ctu:CTU_13990"/>
<proteinExistence type="predicted"/>
<dbReference type="PATRIC" id="fig|693216.3.peg.1333"/>
<feature type="domain" description="Fimbrial-type adhesion" evidence="2">
    <location>
        <begin position="24"/>
        <end position="163"/>
    </location>
</feature>
<feature type="signal peptide" evidence="1">
    <location>
        <begin position="1"/>
        <end position="18"/>
    </location>
</feature>
<name>C9XZH2_CROTZ</name>
<reference evidence="3 4" key="1">
    <citation type="journal article" date="2010" name="J. Bacteriol.">
        <title>Complete Genome Sequence of Cronobacter turicensis LMG 23827, a foodborne pathogen causing deaths in neonates.</title>
        <authorList>
            <person name="Stephan R."/>
            <person name="Lehner A."/>
            <person name="Tischler P."/>
            <person name="Rattei T."/>
        </authorList>
    </citation>
    <scope>NUCLEOTIDE SEQUENCE [LARGE SCALE GENOMIC DNA]</scope>
    <source>
        <strain evidence="4">DSM 18703 / CCUG 55852 / LMG 23827 / z3032</strain>
    </source>
</reference>
<keyword evidence="1" id="KW-0732">Signal</keyword>
<evidence type="ECO:0000256" key="1">
    <source>
        <dbReference type="SAM" id="SignalP"/>
    </source>
</evidence>
<organism evidence="3 4">
    <name type="scientific">Cronobacter turicensis (strain DSM 18703 / CCUG 55852 / LMG 23827 / z3032)</name>
    <dbReference type="NCBI Taxonomy" id="693216"/>
    <lineage>
        <taxon>Bacteria</taxon>
        <taxon>Pseudomonadati</taxon>
        <taxon>Pseudomonadota</taxon>
        <taxon>Gammaproteobacteria</taxon>
        <taxon>Enterobacterales</taxon>
        <taxon>Enterobacteriaceae</taxon>
        <taxon>Cronobacter</taxon>
    </lineage>
</organism>
<dbReference type="HOGENOM" id="CLU_088965_6_3_6"/>
<dbReference type="Gene3D" id="2.60.40.1090">
    <property type="entry name" value="Fimbrial-type adhesion domain"/>
    <property type="match status" value="1"/>
</dbReference>
<dbReference type="SUPFAM" id="SSF49401">
    <property type="entry name" value="Bacterial adhesins"/>
    <property type="match status" value="1"/>
</dbReference>
<dbReference type="AlphaFoldDB" id="C9XZH2"/>
<gene>
    <name evidence="3" type="ordered locus">Ctu_13990</name>
</gene>
<protein>
    <recommendedName>
        <fullName evidence="2">Fimbrial-type adhesion domain-containing protein</fullName>
    </recommendedName>
</protein>
<dbReference type="PROSITE" id="PS51257">
    <property type="entry name" value="PROKAR_LIPOPROTEIN"/>
    <property type="match status" value="1"/>
</dbReference>
<dbReference type="InterPro" id="IPR050263">
    <property type="entry name" value="Bact_Fimbrial_Adh_Pro"/>
</dbReference>
<reference evidence="4" key="2">
    <citation type="journal article" date="2011" name="J. Bacteriol.">
        <title>Complete genome sequence of Cronobacter turicensis LMG 23827, a food-borne pathogen causing deaths in neonates.</title>
        <authorList>
            <person name="Stephan R."/>
            <person name="Lehner A."/>
            <person name="Tischler P."/>
            <person name="Rattei T."/>
        </authorList>
    </citation>
    <scope>NUCLEOTIDE SEQUENCE [LARGE SCALE GENOMIC DNA]</scope>
    <source>
        <strain evidence="4">DSM 18703 / CCUG 55852 / LMG 23827 / z3032</strain>
    </source>
</reference>
<accession>C9XZH2</accession>
<dbReference type="InterPro" id="IPR036937">
    <property type="entry name" value="Adhesion_dom_fimbrial_sf"/>
</dbReference>
<dbReference type="Proteomes" id="UP000002069">
    <property type="component" value="Chromosome"/>
</dbReference>
<evidence type="ECO:0000313" key="3">
    <source>
        <dbReference type="EMBL" id="CBA29405.1"/>
    </source>
</evidence>
<dbReference type="GO" id="GO:0009289">
    <property type="term" value="C:pilus"/>
    <property type="evidence" value="ECO:0007669"/>
    <property type="project" value="InterPro"/>
</dbReference>
<feature type="chain" id="PRO_5003004588" description="Fimbrial-type adhesion domain-containing protein" evidence="1">
    <location>
        <begin position="19"/>
        <end position="164"/>
    </location>
</feature>
<evidence type="ECO:0000259" key="2">
    <source>
        <dbReference type="Pfam" id="PF00419"/>
    </source>
</evidence>